<dbReference type="Pfam" id="PF25019">
    <property type="entry name" value="LRR_R13L1-DRL21"/>
    <property type="match status" value="2"/>
</dbReference>
<dbReference type="Gene3D" id="3.80.10.10">
    <property type="entry name" value="Ribonuclease Inhibitor"/>
    <property type="match status" value="2"/>
</dbReference>
<dbReference type="Pfam" id="PF23559">
    <property type="entry name" value="WHD_DRP"/>
    <property type="match status" value="1"/>
</dbReference>
<feature type="domain" description="UAS" evidence="7">
    <location>
        <begin position="1152"/>
        <end position="1275"/>
    </location>
</feature>
<dbReference type="InterPro" id="IPR058922">
    <property type="entry name" value="WHD_DRP"/>
</dbReference>
<proteinExistence type="inferred from homology"/>
<dbReference type="Pfam" id="PF00931">
    <property type="entry name" value="NB-ARC"/>
    <property type="match status" value="1"/>
</dbReference>
<keyword evidence="2" id="KW-0433">Leucine-rich repeat</keyword>
<dbReference type="Gene3D" id="1.10.10.10">
    <property type="entry name" value="Winged helix-like DNA-binding domain superfamily/Winged helix DNA-binding domain"/>
    <property type="match status" value="1"/>
</dbReference>
<keyword evidence="4" id="KW-0547">Nucleotide-binding</keyword>
<dbReference type="Proteomes" id="UP001140206">
    <property type="component" value="Chromosome 3"/>
</dbReference>
<dbReference type="PANTHER" id="PTHR36766:SF40">
    <property type="entry name" value="DISEASE RESISTANCE PROTEIN RGA3"/>
    <property type="match status" value="1"/>
</dbReference>
<keyword evidence="6" id="KW-0067">ATP-binding</keyword>
<dbReference type="InterPro" id="IPR041118">
    <property type="entry name" value="Rx_N"/>
</dbReference>
<dbReference type="GO" id="GO:0051707">
    <property type="term" value="P:response to other organism"/>
    <property type="evidence" value="ECO:0007669"/>
    <property type="project" value="UniProtKB-ARBA"/>
</dbReference>
<sequence>MAALNALMSSLIDLVSNLLPEVKVTFFAPSSSSSAQAPDACAVENDLRRLKRMLERIKAILYDAEERNMRDKSDRLWLKELRELGHKAEHIFEEYMYEVYRAQVEARNASEPNPIKEDLDGSGAYSVQIPHSMVDRIRDVKNMFEELTKDREALCLREEDAPRRKKRRHNPTSSLVMEQSIFGREEEKEKVIDLLLFHEEVFSVLPIVGKGGIGKTTIAQLVYNDKRVQNFFDLVGWVCVSNDFSIERIIQHIIESFTRTSCNLGSPSVLLEELASRVRGKRIFLVLDDVWNEEQSLWDSLRMPLIQAKKTTILITTRNISVARIMQTMDHLSLEYLSDDKCWLLFTYFAFQGIEDANQAELVEIGKKIVMKCNGLPLAVKLIASLLSHEKELQSWMEIFQSDLWELDVGYDILAPLQISYEHLPTYLKPCLLLCSMFPKNYEYSMNLMSKLWIAHGYIEPETRKTTEELTVGYTKMLYERSFFDDYNIKYDMYDRPCDATFRLHDMVHDLAWLNSEKSCCSVEQDKQHAISKEVRHLYLRGQAELLCTVDIPFMETLIMNYLYKFDEKQISFNGHSIAHRLKALDLKCAKDVPAFSLPNMKHVRYLSLGDCKFVSRISPKSIFSCYSLRILVLDVRRIYTKLEGIGNLINLEFLQLFAPSILKLPESLGLLKKLRVLEIQGDNNRFNISEKNLLPECIGNLVGLYRIVITNFYSQKLPESFCNLTNLKELIFQKCTLKKLPEDFGNLTSLQFFSLDYLHYFLPLSCTKLIPNCTMNVYNLTTKPDDSHGAVGWLKEINDLKGVLMIKDISKITSIADAKNANLISKRKLEILSLIWDNEGYLDTDQRRAYTKSFPHAHKVELEFSRANLAKKGILGISVNYSLKCKSLNIQDLDILENFQPHSNLKHLDIGSYRGLEFPRWMRDPLSCASLVKLWIRNCSHISSLPLGKVLSLKHLYIVNCDKLLHLKRESLPFLLKHLVIHKCNSLVEVALMEWLTELEISLCDMLVSLSTIHPKIPEMASESSEYANNYCHFKPSKLNGFLSLKKISIIRCPNLVIGSNQLVLADDCEVKICCCYNLKDWCFQRKYDGDTNEIFSRRIWPLPRLMQICFEQQQMMASEHKLRQQTCVVRNSSQDCDQNTASTAHSTPRNLDALYRPPFALMFNGPFEKAKRVAALQGKWLLVNIQSTQEFSSHTLNRDTWANEILSQTIMSYFLFWQMHNTMSEGEMVCMSYNLVALPAILVINPITGQKMRAWTGMVQPDRLLEDLLPYLDKGPKDHHTT</sequence>
<evidence type="ECO:0000256" key="3">
    <source>
        <dbReference type="ARBA" id="ARBA00022737"/>
    </source>
</evidence>
<evidence type="ECO:0000256" key="6">
    <source>
        <dbReference type="ARBA" id="ARBA00022840"/>
    </source>
</evidence>
<dbReference type="InterPro" id="IPR036249">
    <property type="entry name" value="Thioredoxin-like_sf"/>
</dbReference>
<keyword evidence="3" id="KW-0677">Repeat</keyword>
<dbReference type="GO" id="GO:0006952">
    <property type="term" value="P:defense response"/>
    <property type="evidence" value="ECO:0007669"/>
    <property type="project" value="UniProtKB-KW"/>
</dbReference>
<evidence type="ECO:0000256" key="1">
    <source>
        <dbReference type="ARBA" id="ARBA00008894"/>
    </source>
</evidence>
<evidence type="ECO:0000256" key="2">
    <source>
        <dbReference type="ARBA" id="ARBA00022614"/>
    </source>
</evidence>
<gene>
    <name evidence="8" type="ORF">LUZ62_058484</name>
</gene>
<dbReference type="Gene3D" id="1.20.5.4130">
    <property type="match status" value="1"/>
</dbReference>
<dbReference type="PANTHER" id="PTHR36766">
    <property type="entry name" value="PLANT BROAD-SPECTRUM MILDEW RESISTANCE PROTEIN RPW8"/>
    <property type="match status" value="1"/>
</dbReference>
<dbReference type="SUPFAM" id="SSF52540">
    <property type="entry name" value="P-loop containing nucleoside triphosphate hydrolases"/>
    <property type="match status" value="1"/>
</dbReference>
<dbReference type="Pfam" id="PF13899">
    <property type="entry name" value="Thioredoxin_7"/>
    <property type="match status" value="1"/>
</dbReference>
<comment type="caution">
    <text evidence="8">The sequence shown here is derived from an EMBL/GenBank/DDBJ whole genome shotgun (WGS) entry which is preliminary data.</text>
</comment>
<dbReference type="InterPro" id="IPR006577">
    <property type="entry name" value="UAS"/>
</dbReference>
<dbReference type="InterPro" id="IPR032675">
    <property type="entry name" value="LRR_dom_sf"/>
</dbReference>
<dbReference type="SUPFAM" id="SSF52833">
    <property type="entry name" value="Thioredoxin-like"/>
    <property type="match status" value="1"/>
</dbReference>
<comment type="similarity">
    <text evidence="1">Belongs to the disease resistance NB-LRR family.</text>
</comment>
<keyword evidence="5" id="KW-0611">Plant defense</keyword>
<dbReference type="InterPro" id="IPR036388">
    <property type="entry name" value="WH-like_DNA-bd_sf"/>
</dbReference>
<dbReference type="PRINTS" id="PR00364">
    <property type="entry name" value="DISEASERSIST"/>
</dbReference>
<evidence type="ECO:0000313" key="9">
    <source>
        <dbReference type="Proteomes" id="UP001140206"/>
    </source>
</evidence>
<dbReference type="SUPFAM" id="SSF52058">
    <property type="entry name" value="L domain-like"/>
    <property type="match status" value="2"/>
</dbReference>
<dbReference type="Gene3D" id="1.10.8.430">
    <property type="entry name" value="Helical domain of apoptotic protease-activating factors"/>
    <property type="match status" value="1"/>
</dbReference>
<keyword evidence="9" id="KW-1185">Reference proteome</keyword>
<dbReference type="Pfam" id="PF18052">
    <property type="entry name" value="Rx_N"/>
    <property type="match status" value="1"/>
</dbReference>
<organism evidence="8 9">
    <name type="scientific">Rhynchospora pubera</name>
    <dbReference type="NCBI Taxonomy" id="906938"/>
    <lineage>
        <taxon>Eukaryota</taxon>
        <taxon>Viridiplantae</taxon>
        <taxon>Streptophyta</taxon>
        <taxon>Embryophyta</taxon>
        <taxon>Tracheophyta</taxon>
        <taxon>Spermatophyta</taxon>
        <taxon>Magnoliopsida</taxon>
        <taxon>Liliopsida</taxon>
        <taxon>Poales</taxon>
        <taxon>Cyperaceae</taxon>
        <taxon>Cyperoideae</taxon>
        <taxon>Rhynchosporeae</taxon>
        <taxon>Rhynchospora</taxon>
    </lineage>
</organism>
<evidence type="ECO:0000256" key="4">
    <source>
        <dbReference type="ARBA" id="ARBA00022741"/>
    </source>
</evidence>
<dbReference type="InterPro" id="IPR027417">
    <property type="entry name" value="P-loop_NTPase"/>
</dbReference>
<reference evidence="8" key="1">
    <citation type="submission" date="2022-08" db="EMBL/GenBank/DDBJ databases">
        <authorList>
            <person name="Marques A."/>
        </authorList>
    </citation>
    <scope>NUCLEOTIDE SEQUENCE</scope>
    <source>
        <strain evidence="8">RhyPub2mFocal</strain>
        <tissue evidence="8">Leaves</tissue>
    </source>
</reference>
<dbReference type="SMART" id="SM00594">
    <property type="entry name" value="UAS"/>
    <property type="match status" value="1"/>
</dbReference>
<evidence type="ECO:0000313" key="8">
    <source>
        <dbReference type="EMBL" id="KAJ4774227.1"/>
    </source>
</evidence>
<dbReference type="EMBL" id="JAMFTS010000003">
    <property type="protein sequence ID" value="KAJ4774227.1"/>
    <property type="molecule type" value="Genomic_DNA"/>
</dbReference>
<dbReference type="Gene3D" id="3.40.50.300">
    <property type="entry name" value="P-loop containing nucleotide triphosphate hydrolases"/>
    <property type="match status" value="1"/>
</dbReference>
<dbReference type="InterPro" id="IPR002182">
    <property type="entry name" value="NB-ARC"/>
</dbReference>
<dbReference type="GO" id="GO:0043531">
    <property type="term" value="F:ADP binding"/>
    <property type="evidence" value="ECO:0007669"/>
    <property type="project" value="InterPro"/>
</dbReference>
<dbReference type="InterPro" id="IPR042197">
    <property type="entry name" value="Apaf_helical"/>
</dbReference>
<dbReference type="InterPro" id="IPR056789">
    <property type="entry name" value="LRR_R13L1-DRL21"/>
</dbReference>
<dbReference type="GO" id="GO:0005524">
    <property type="term" value="F:ATP binding"/>
    <property type="evidence" value="ECO:0007669"/>
    <property type="project" value="UniProtKB-KW"/>
</dbReference>
<evidence type="ECO:0000256" key="5">
    <source>
        <dbReference type="ARBA" id="ARBA00022821"/>
    </source>
</evidence>
<dbReference type="FunFam" id="3.40.50.300:FF:001091">
    <property type="entry name" value="Probable disease resistance protein At1g61300"/>
    <property type="match status" value="1"/>
</dbReference>
<name>A0AAV8E780_9POAL</name>
<dbReference type="Gene3D" id="3.40.30.10">
    <property type="entry name" value="Glutaredoxin"/>
    <property type="match status" value="1"/>
</dbReference>
<dbReference type="CDD" id="cd02958">
    <property type="entry name" value="UAS"/>
    <property type="match status" value="1"/>
</dbReference>
<evidence type="ECO:0000259" key="7">
    <source>
        <dbReference type="SMART" id="SM00594"/>
    </source>
</evidence>
<protein>
    <submittedName>
        <fullName evidence="8">Disease resistance protein RGA2</fullName>
    </submittedName>
</protein>
<accession>A0AAV8E780</accession>